<dbReference type="InterPro" id="IPR010626">
    <property type="entry name" value="DUF1217"/>
</dbReference>
<evidence type="ECO:0000313" key="2">
    <source>
        <dbReference type="EMBL" id="MBE1503854.1"/>
    </source>
</evidence>
<keyword evidence="3" id="KW-1185">Reference proteome</keyword>
<evidence type="ECO:0000256" key="1">
    <source>
        <dbReference type="SAM" id="MobiDB-lite"/>
    </source>
</evidence>
<name>A0ABR9IL02_RHIVS</name>
<evidence type="ECO:0008006" key="4">
    <source>
        <dbReference type="Google" id="ProtNLM"/>
    </source>
</evidence>
<comment type="caution">
    <text evidence="2">The sequence shown here is derived from an EMBL/GenBank/DDBJ whole genome shotgun (WGS) entry which is preliminary data.</text>
</comment>
<dbReference type="SUPFAM" id="SSF158837">
    <property type="entry name" value="AGR C 984p-like"/>
    <property type="match status" value="9"/>
</dbReference>
<protein>
    <recommendedName>
        <fullName evidence="4">DUF1217 domain-containing protein</fullName>
    </recommendedName>
</protein>
<sequence length="1246" mass="135733">MITASLAYVILSRDMPKSLDRVANQAQVKKDAQYYADNINKVKDVDDFVGDYKLYSYAMKAYGLDDMIYAKAFMKKVLESDLTDANSFANKLSDTRYKEFAAAFNFNAPPKDIQTDAQEDDLIGLYKQSFADAAQQTATETKYYSAQMDAVKTVQDFVGNSRLLNYALKSVGIDPTYISKDYIASVLTTDISKLAGKAPDPNDPNAPPVDPTKTYVGDKLYALAQQFNFKPDNGDTQYFRDNIGSVQSVDDLLADPRLRTVALQSVGIDPATADNAFIKMVLTSDPATLGGDPPLNNPDPSLNYVGDKYKELRSYFNFNADGSVNGSAQNSGQTDAVAELYAFRAPVVGGAAQTATQKNNVIEQYNIKTATQIVDRDGTASDVYYTSPAMSDLNKSYYLSKIGTITNVDQLVNDKRLADYVRSAFGMDPGFTQLKNVLTDPAYARSVDLGDAYEAFNFKSDGTVSPTERAQSYDQLTGIVNGSANVSSYFSNMMKPPGGVSPIDNVDELLSDKMLTSYIKDAYGLGQDFSNAELKNILTDSAYADTAGHKDIHDAFNFNADGSVTFQTQPDGSVVGAQNAAQLQGINQLASNNSSYYQTKLSDLSNNGSTAAVDVFLADDRLVSFLRASMQIGNDISESTLRGILTDPAVAAAQGYSDVYQLFNFRQDGTVAQNTLSQDANQVAALNKKASDAAAYYGSTMPSISSVDQLLGDQKLNSYIRYAFSIPTSVSDSDLRNILTDQSGTGPYAKVKAAFNFQADGTVVPGLPAQTTTQMASLNSAANMREQGILDRMGDVNDVDQLLADSSLTDYLKMAYGLAYDTSNAELKSILTDPAHAASVGQADLNAAFNFASDGSLPTSTTAQTGEQTTNTSDNYGARANNQGNDLIDRIIANYKSRMDDAKGVKSVNDFMKTNKTADTLLGNDSYPDLYQIALQAYGLTTNDVSRSTMRKLLVSDPYDPKGYVASFKDDRITKMVRAFNFGPDGKAAEPLSALSAATMAKYATDYKSHVTMLMKDGPAKDRASKDATKEVDYFGKTIPTVTSLDDFLADKRLTDLVLKANGLDPKKYDKDTLKKIFTSDPDDKKSYLNTTADARFKEIVASFNFDKDGNLTRAKMGTIQDKQAEANTQQQYVQMTLETQEGEKNDGVRLALYFKRKAGDVTSLYNILGDKALYQVIQTAYSLPKQISSMDVAKQVDLLGRFVKLEDLQDPKKVDKLVKRFTAMYDIQNNTQQSPALQLLTGGTG</sequence>
<dbReference type="InterPro" id="IPR023157">
    <property type="entry name" value="AGR-C-984p-like_sf"/>
</dbReference>
<dbReference type="Pfam" id="PF06748">
    <property type="entry name" value="DUF1217"/>
    <property type="match status" value="3"/>
</dbReference>
<accession>A0ABR9IL02</accession>
<dbReference type="Proteomes" id="UP000620262">
    <property type="component" value="Unassembled WGS sequence"/>
</dbReference>
<proteinExistence type="predicted"/>
<dbReference type="RefSeq" id="WP_192727973.1">
    <property type="nucleotide sequence ID" value="NZ_BAAAVL010000001.1"/>
</dbReference>
<organism evidence="2 3">
    <name type="scientific">Rhizobium viscosum</name>
    <name type="common">Arthrobacter viscosus</name>
    <dbReference type="NCBI Taxonomy" id="1673"/>
    <lineage>
        <taxon>Bacteria</taxon>
        <taxon>Pseudomonadati</taxon>
        <taxon>Pseudomonadota</taxon>
        <taxon>Alphaproteobacteria</taxon>
        <taxon>Hyphomicrobiales</taxon>
        <taxon>Rhizobiaceae</taxon>
        <taxon>Rhizobium/Agrobacterium group</taxon>
        <taxon>Rhizobium</taxon>
    </lineage>
</organism>
<feature type="compositionally biased region" description="Low complexity" evidence="1">
    <location>
        <begin position="859"/>
        <end position="873"/>
    </location>
</feature>
<dbReference type="EMBL" id="JADBEC010000001">
    <property type="protein sequence ID" value="MBE1503854.1"/>
    <property type="molecule type" value="Genomic_DNA"/>
</dbReference>
<evidence type="ECO:0000313" key="3">
    <source>
        <dbReference type="Proteomes" id="UP000620262"/>
    </source>
</evidence>
<reference evidence="2 3" key="1">
    <citation type="submission" date="2020-10" db="EMBL/GenBank/DDBJ databases">
        <title>Sequencing the genomes of 1000 actinobacteria strains.</title>
        <authorList>
            <person name="Klenk H.-P."/>
        </authorList>
    </citation>
    <scope>NUCLEOTIDE SEQUENCE [LARGE SCALE GENOMIC DNA]</scope>
    <source>
        <strain evidence="2 3">DSM 7307</strain>
    </source>
</reference>
<dbReference type="Gene3D" id="1.10.3700.10">
    <property type="entry name" value="AGR C 984p-like"/>
    <property type="match status" value="6"/>
</dbReference>
<feature type="region of interest" description="Disordered" evidence="1">
    <location>
        <begin position="858"/>
        <end position="881"/>
    </location>
</feature>
<gene>
    <name evidence="2" type="ORF">H4W29_001035</name>
</gene>